<evidence type="ECO:0000259" key="12">
    <source>
        <dbReference type="Pfam" id="PF20511"/>
    </source>
</evidence>
<dbReference type="Gene3D" id="2.60.120.10">
    <property type="entry name" value="Jelly Rolls"/>
    <property type="match status" value="2"/>
</dbReference>
<feature type="binding site" evidence="8">
    <location>
        <position position="268"/>
    </location>
    <ligand>
        <name>Zn(2+)</name>
        <dbReference type="ChEBI" id="CHEBI:29105"/>
    </ligand>
</feature>
<dbReference type="Pfam" id="PF01238">
    <property type="entry name" value="PMI_typeI_C"/>
    <property type="match status" value="1"/>
</dbReference>
<feature type="binding site" evidence="8">
    <location>
        <position position="101"/>
    </location>
    <ligand>
        <name>Zn(2+)</name>
        <dbReference type="ChEBI" id="CHEBI:29105"/>
    </ligand>
</feature>
<dbReference type="InterPro" id="IPR011051">
    <property type="entry name" value="RmlC_Cupin_sf"/>
</dbReference>
<dbReference type="GO" id="GO:0009298">
    <property type="term" value="P:GDP-mannose biosynthetic process"/>
    <property type="evidence" value="ECO:0007669"/>
    <property type="project" value="InterPro"/>
</dbReference>
<dbReference type="OrthoDB" id="9792649at2"/>
<evidence type="ECO:0000256" key="7">
    <source>
        <dbReference type="PIRSR" id="PIRSR001480-1"/>
    </source>
</evidence>
<evidence type="ECO:0000256" key="10">
    <source>
        <dbReference type="SAM" id="MobiDB-lite"/>
    </source>
</evidence>
<dbReference type="STRING" id="1035195.HMPREF9997_02703"/>
<dbReference type="eggNOG" id="COG1482">
    <property type="taxonomic scope" value="Bacteria"/>
</dbReference>
<evidence type="ECO:0000256" key="4">
    <source>
        <dbReference type="ARBA" id="ARBA00022723"/>
    </source>
</evidence>
<organism evidence="13 14">
    <name type="scientific">Corynebacterium durum F0235</name>
    <dbReference type="NCBI Taxonomy" id="1035195"/>
    <lineage>
        <taxon>Bacteria</taxon>
        <taxon>Bacillati</taxon>
        <taxon>Actinomycetota</taxon>
        <taxon>Actinomycetes</taxon>
        <taxon>Mycobacteriales</taxon>
        <taxon>Corynebacteriaceae</taxon>
        <taxon>Corynebacterium</taxon>
    </lineage>
</organism>
<dbReference type="InterPro" id="IPR016305">
    <property type="entry name" value="Mannose-6-P_Isomerase"/>
</dbReference>
<gene>
    <name evidence="13" type="ORF">HMPREF9997_02703</name>
</gene>
<feature type="domain" description="Phosphomannose isomerase type I catalytic" evidence="12">
    <location>
        <begin position="3"/>
        <end position="153"/>
    </location>
</feature>
<evidence type="ECO:0000259" key="11">
    <source>
        <dbReference type="Pfam" id="PF01238"/>
    </source>
</evidence>
<evidence type="ECO:0000256" key="2">
    <source>
        <dbReference type="ARBA" id="ARBA00010772"/>
    </source>
</evidence>
<dbReference type="GO" id="GO:0008270">
    <property type="term" value="F:zinc ion binding"/>
    <property type="evidence" value="ECO:0007669"/>
    <property type="project" value="InterPro"/>
</dbReference>
<keyword evidence="4 8" id="KW-0479">Metal-binding</keyword>
<accession>L1M851</accession>
<dbReference type="InterPro" id="IPR046457">
    <property type="entry name" value="PMI_typeI_cat"/>
</dbReference>
<dbReference type="NCBIfam" id="TIGR00218">
    <property type="entry name" value="manA"/>
    <property type="match status" value="1"/>
</dbReference>
<dbReference type="InterPro" id="IPR001250">
    <property type="entry name" value="Man6P_Isoase-1"/>
</dbReference>
<dbReference type="PATRIC" id="fig|1035195.3.peg.2419"/>
<comment type="caution">
    <text evidence="13">The sequence shown here is derived from an EMBL/GenBank/DDBJ whole genome shotgun (WGS) entry which is preliminary data.</text>
</comment>
<feature type="domain" description="Phosphomannose isomerase type I C-terminal" evidence="11">
    <location>
        <begin position="331"/>
        <end position="374"/>
    </location>
</feature>
<evidence type="ECO:0000313" key="13">
    <source>
        <dbReference type="EMBL" id="EKX87377.1"/>
    </source>
</evidence>
<dbReference type="InterPro" id="IPR046456">
    <property type="entry name" value="PMI_typeI_C"/>
</dbReference>
<dbReference type="CDD" id="cd07011">
    <property type="entry name" value="cupin_PMI_type_I_N"/>
    <property type="match status" value="1"/>
</dbReference>
<evidence type="ECO:0000256" key="1">
    <source>
        <dbReference type="ARBA" id="ARBA00000757"/>
    </source>
</evidence>
<proteinExistence type="inferred from homology"/>
<feature type="binding site" evidence="8">
    <location>
        <position position="99"/>
    </location>
    <ligand>
        <name>Zn(2+)</name>
        <dbReference type="ChEBI" id="CHEBI:29105"/>
    </ligand>
</feature>
<feature type="active site" evidence="7">
    <location>
        <position position="287"/>
    </location>
</feature>
<evidence type="ECO:0000256" key="8">
    <source>
        <dbReference type="PIRSR" id="PIRSR001480-2"/>
    </source>
</evidence>
<dbReference type="GO" id="GO:0004476">
    <property type="term" value="F:mannose-6-phosphate isomerase activity"/>
    <property type="evidence" value="ECO:0007669"/>
    <property type="project" value="UniProtKB-EC"/>
</dbReference>
<sequence>MQLLSGAMRSYPWGSHTAIAELRGHASPSDSPEAELWYGAHPGDPSTLHGSEPQDTKPLDQAIAVDPEYHLGARVRREFGDTLPFLLKILAAGEPLSLQAHPSRAQAQEGFARENAAGISLDAPERNYKDDNHKPELIVALTDFQAMTGFRPVARTLEIAAALNCPELDRYISMLDVDNEDSSIRALFTTWIAIPVANRTKLIDAMTAAARAYVARPDAVDWIADTLNNILLLDERYPGDSGVLGAFLLNKINLKPGEAIYLNAGELHAYVHGLGIEIMANSDNVLRGGLTTKHVDVPELVRVLNFTPLTDPSIRESDLAETTTANKITYPVPINEFALSALNFDGSGEETVEWSSDGPSIVLCTGGELHLTDSGSELVIHPGESVWIPAVNDQVTIRPGGGAAQAFVASV</sequence>
<keyword evidence="6 13" id="KW-0413">Isomerase</keyword>
<dbReference type="Proteomes" id="UP000010445">
    <property type="component" value="Unassembled WGS sequence"/>
</dbReference>
<dbReference type="HOGENOM" id="CLU_026967_1_1_11"/>
<evidence type="ECO:0000256" key="5">
    <source>
        <dbReference type="ARBA" id="ARBA00022833"/>
    </source>
</evidence>
<dbReference type="GO" id="GO:0005975">
    <property type="term" value="P:carbohydrate metabolic process"/>
    <property type="evidence" value="ECO:0007669"/>
    <property type="project" value="InterPro"/>
</dbReference>
<dbReference type="PANTHER" id="PTHR10309:SF0">
    <property type="entry name" value="MANNOSE-6-PHOSPHATE ISOMERASE"/>
    <property type="match status" value="1"/>
</dbReference>
<evidence type="ECO:0000256" key="3">
    <source>
        <dbReference type="ARBA" id="ARBA00011956"/>
    </source>
</evidence>
<feature type="binding site" evidence="8">
    <location>
        <position position="136"/>
    </location>
    <ligand>
        <name>Zn(2+)</name>
        <dbReference type="ChEBI" id="CHEBI:29105"/>
    </ligand>
</feature>
<keyword evidence="14" id="KW-1185">Reference proteome</keyword>
<dbReference type="PIRSF" id="PIRSF001480">
    <property type="entry name" value="Mannose-6-phosphate_isomerase"/>
    <property type="match status" value="1"/>
</dbReference>
<dbReference type="Pfam" id="PF20511">
    <property type="entry name" value="PMI_typeI_cat"/>
    <property type="match status" value="1"/>
</dbReference>
<evidence type="ECO:0000256" key="9">
    <source>
        <dbReference type="RuleBase" id="RU004189"/>
    </source>
</evidence>
<comment type="cofactor">
    <cofactor evidence="8">
        <name>Zn(2+)</name>
        <dbReference type="ChEBI" id="CHEBI:29105"/>
    </cofactor>
    <text evidence="8">Binds 1 zinc ion per subunit.</text>
</comment>
<dbReference type="EC" id="5.3.1.8" evidence="3"/>
<dbReference type="InterPro" id="IPR014710">
    <property type="entry name" value="RmlC-like_jellyroll"/>
</dbReference>
<reference evidence="13 14" key="1">
    <citation type="submission" date="2012-05" db="EMBL/GenBank/DDBJ databases">
        <authorList>
            <person name="Weinstock G."/>
            <person name="Sodergren E."/>
            <person name="Lobos E.A."/>
            <person name="Fulton L."/>
            <person name="Fulton R."/>
            <person name="Courtney L."/>
            <person name="Fronick C."/>
            <person name="O'Laughlin M."/>
            <person name="Godfrey J."/>
            <person name="Wilson R.M."/>
            <person name="Miner T."/>
            <person name="Farmer C."/>
            <person name="Delehaunty K."/>
            <person name="Cordes M."/>
            <person name="Minx P."/>
            <person name="Tomlinson C."/>
            <person name="Chen J."/>
            <person name="Wollam A."/>
            <person name="Pepin K.H."/>
            <person name="Bhonagiri V."/>
            <person name="Zhang X."/>
            <person name="Suruliraj S."/>
            <person name="Warren W."/>
            <person name="Mitreva M."/>
            <person name="Mardis E.R."/>
            <person name="Wilson R.K."/>
        </authorList>
    </citation>
    <scope>NUCLEOTIDE SEQUENCE [LARGE SCALE GENOMIC DNA]</scope>
    <source>
        <strain evidence="13 14">F0235</strain>
    </source>
</reference>
<dbReference type="InterPro" id="IPR018050">
    <property type="entry name" value="Pmannose_isomerase-type1_CS"/>
</dbReference>
<dbReference type="GO" id="GO:0005829">
    <property type="term" value="C:cytosol"/>
    <property type="evidence" value="ECO:0007669"/>
    <property type="project" value="TreeGrafter"/>
</dbReference>
<name>L1M851_9CORY</name>
<dbReference type="Gene3D" id="1.10.441.10">
    <property type="entry name" value="Phosphomannose Isomerase, domain 2"/>
    <property type="match status" value="1"/>
</dbReference>
<dbReference type="RefSeq" id="WP_006062506.1">
    <property type="nucleotide sequence ID" value="NZ_KB290826.1"/>
</dbReference>
<dbReference type="PROSITE" id="PS00965">
    <property type="entry name" value="PMI_I_1"/>
    <property type="match status" value="1"/>
</dbReference>
<comment type="similarity">
    <text evidence="2 9">Belongs to the mannose-6-phosphate isomerase type 1 family.</text>
</comment>
<evidence type="ECO:0000256" key="6">
    <source>
        <dbReference type="ARBA" id="ARBA00023235"/>
    </source>
</evidence>
<evidence type="ECO:0000313" key="14">
    <source>
        <dbReference type="Proteomes" id="UP000010445"/>
    </source>
</evidence>
<comment type="catalytic activity">
    <reaction evidence="1">
        <text>D-mannose 6-phosphate = D-fructose 6-phosphate</text>
        <dbReference type="Rhea" id="RHEA:12356"/>
        <dbReference type="ChEBI" id="CHEBI:58735"/>
        <dbReference type="ChEBI" id="CHEBI:61527"/>
        <dbReference type="EC" id="5.3.1.8"/>
    </reaction>
</comment>
<feature type="region of interest" description="Disordered" evidence="10">
    <location>
        <begin position="24"/>
        <end position="57"/>
    </location>
</feature>
<dbReference type="AlphaFoldDB" id="L1M851"/>
<dbReference type="PANTHER" id="PTHR10309">
    <property type="entry name" value="MANNOSE-6-PHOSPHATE ISOMERASE"/>
    <property type="match status" value="1"/>
</dbReference>
<dbReference type="EMBL" id="AMEM01000044">
    <property type="protein sequence ID" value="EKX87377.1"/>
    <property type="molecule type" value="Genomic_DNA"/>
</dbReference>
<dbReference type="PRINTS" id="PR00714">
    <property type="entry name" value="MAN6PISMRASE"/>
</dbReference>
<keyword evidence="5 8" id="KW-0862">Zinc</keyword>
<protein>
    <recommendedName>
        <fullName evidence="3">mannose-6-phosphate isomerase</fullName>
        <ecNumber evidence="3">5.3.1.8</ecNumber>
    </recommendedName>
</protein>
<dbReference type="SUPFAM" id="SSF51182">
    <property type="entry name" value="RmlC-like cupins"/>
    <property type="match status" value="1"/>
</dbReference>